<comment type="caution">
    <text evidence="3">The sequence shown here is derived from an EMBL/GenBank/DDBJ whole genome shotgun (WGS) entry which is preliminary data.</text>
</comment>
<keyword evidence="1" id="KW-0472">Membrane</keyword>
<feature type="transmembrane region" description="Helical" evidence="1">
    <location>
        <begin position="21"/>
        <end position="39"/>
    </location>
</feature>
<dbReference type="AlphaFoldDB" id="A0A5N0T4E6"/>
<dbReference type="EMBL" id="VYXP01000012">
    <property type="protein sequence ID" value="KAA9129731.1"/>
    <property type="molecule type" value="Genomic_DNA"/>
</dbReference>
<dbReference type="GO" id="GO:0006508">
    <property type="term" value="P:proteolysis"/>
    <property type="evidence" value="ECO:0007669"/>
    <property type="project" value="UniProtKB-KW"/>
</dbReference>
<dbReference type="GO" id="GO:0008237">
    <property type="term" value="F:metallopeptidase activity"/>
    <property type="evidence" value="ECO:0007669"/>
    <property type="project" value="UniProtKB-KW"/>
</dbReference>
<evidence type="ECO:0000256" key="1">
    <source>
        <dbReference type="SAM" id="Phobius"/>
    </source>
</evidence>
<feature type="transmembrane region" description="Helical" evidence="1">
    <location>
        <begin position="132"/>
        <end position="158"/>
    </location>
</feature>
<feature type="transmembrane region" description="Helical" evidence="1">
    <location>
        <begin position="227"/>
        <end position="246"/>
    </location>
</feature>
<proteinExistence type="predicted"/>
<organism evidence="3 4">
    <name type="scientific">Marinihelvus fidelis</name>
    <dbReference type="NCBI Taxonomy" id="2613842"/>
    <lineage>
        <taxon>Bacteria</taxon>
        <taxon>Pseudomonadati</taxon>
        <taxon>Pseudomonadota</taxon>
        <taxon>Gammaproteobacteria</taxon>
        <taxon>Chromatiales</taxon>
        <taxon>Wenzhouxiangellaceae</taxon>
        <taxon>Marinihelvus</taxon>
    </lineage>
</organism>
<dbReference type="InterPro" id="IPR003675">
    <property type="entry name" value="Rce1/LyrA-like_dom"/>
</dbReference>
<feature type="transmembrane region" description="Helical" evidence="1">
    <location>
        <begin position="195"/>
        <end position="215"/>
    </location>
</feature>
<keyword evidence="1" id="KW-1133">Transmembrane helix</keyword>
<keyword evidence="4" id="KW-1185">Reference proteome</keyword>
<keyword evidence="3" id="KW-0645">Protease</keyword>
<accession>A0A5N0T4E6</accession>
<sequence length="249" mass="26643">MSKRDYPWYDKQSSPLGGLDWLIILVALAAGFAVLALAPPTLAGVPPSLYGLLRAILFSVIPLAALAWRAGTCWRALFNGWKASYLWWGLLFGVINLAFTAVIGSVAIRVLDLAANPVVGDLAGGEIPGGPAMFYLTTGLQLFGEEVITLLPFLFLLWLGVQHLSLSRTAAVIIAWVGSAVLFGAIHLPTYDWNVVQALLLIGPVRLVLTLAYMVTKSIWASTIAHILNDWTMFTFAMVMGGMAAAGGG</sequence>
<evidence type="ECO:0000259" key="2">
    <source>
        <dbReference type="Pfam" id="PF02517"/>
    </source>
</evidence>
<reference evidence="3 4" key="1">
    <citation type="submission" date="2019-09" db="EMBL/GenBank/DDBJ databases">
        <title>Wenzhouxiangella sp. Genome sequencing and assembly.</title>
        <authorList>
            <person name="Zhang R."/>
        </authorList>
    </citation>
    <scope>NUCLEOTIDE SEQUENCE [LARGE SCALE GENOMIC DNA]</scope>
    <source>
        <strain evidence="3 4">W260</strain>
    </source>
</reference>
<keyword evidence="3" id="KW-0378">Hydrolase</keyword>
<keyword evidence="3" id="KW-0482">Metalloprotease</keyword>
<dbReference type="GO" id="GO:0004175">
    <property type="term" value="F:endopeptidase activity"/>
    <property type="evidence" value="ECO:0007669"/>
    <property type="project" value="UniProtKB-ARBA"/>
</dbReference>
<keyword evidence="1" id="KW-0812">Transmembrane</keyword>
<name>A0A5N0T4E6_9GAMM</name>
<evidence type="ECO:0000313" key="4">
    <source>
        <dbReference type="Proteomes" id="UP000325372"/>
    </source>
</evidence>
<dbReference type="RefSeq" id="WP_150865302.1">
    <property type="nucleotide sequence ID" value="NZ_VYXP01000012.1"/>
</dbReference>
<dbReference type="GO" id="GO:0080120">
    <property type="term" value="P:CAAX-box protein maturation"/>
    <property type="evidence" value="ECO:0007669"/>
    <property type="project" value="UniProtKB-ARBA"/>
</dbReference>
<dbReference type="Proteomes" id="UP000325372">
    <property type="component" value="Unassembled WGS sequence"/>
</dbReference>
<feature type="domain" description="CAAX prenyl protease 2/Lysostaphin resistance protein A-like" evidence="2">
    <location>
        <begin position="161"/>
        <end position="231"/>
    </location>
</feature>
<feature type="transmembrane region" description="Helical" evidence="1">
    <location>
        <begin position="83"/>
        <end position="108"/>
    </location>
</feature>
<dbReference type="Pfam" id="PF02517">
    <property type="entry name" value="Rce1-like"/>
    <property type="match status" value="1"/>
</dbReference>
<feature type="transmembrane region" description="Helical" evidence="1">
    <location>
        <begin position="170"/>
        <end position="189"/>
    </location>
</feature>
<protein>
    <submittedName>
        <fullName evidence="3">CPBP family intramembrane metalloprotease</fullName>
    </submittedName>
</protein>
<feature type="transmembrane region" description="Helical" evidence="1">
    <location>
        <begin position="51"/>
        <end position="71"/>
    </location>
</feature>
<gene>
    <name evidence="3" type="ORF">F3N42_14435</name>
</gene>
<evidence type="ECO:0000313" key="3">
    <source>
        <dbReference type="EMBL" id="KAA9129731.1"/>
    </source>
</evidence>